<evidence type="ECO:0000313" key="2">
    <source>
        <dbReference type="Proteomes" id="UP000789833"/>
    </source>
</evidence>
<reference evidence="1 2" key="1">
    <citation type="submission" date="2021-10" db="EMBL/GenBank/DDBJ databases">
        <authorList>
            <person name="Criscuolo A."/>
        </authorList>
    </citation>
    <scope>NUCLEOTIDE SEQUENCE [LARGE SCALE GENOMIC DNA]</scope>
    <source>
        <strain evidence="2">CIP 111883</strain>
    </source>
</reference>
<dbReference type="Proteomes" id="UP000789833">
    <property type="component" value="Unassembled WGS sequence"/>
</dbReference>
<proteinExistence type="predicted"/>
<accession>A0ABN8A9Y4</accession>
<dbReference type="RefSeq" id="WP_230499397.1">
    <property type="nucleotide sequence ID" value="NZ_CAKJTJ010000001.1"/>
</dbReference>
<comment type="caution">
    <text evidence="1">The sequence shown here is derived from an EMBL/GenBank/DDBJ whole genome shotgun (WGS) entry which is preliminary data.</text>
</comment>
<dbReference type="EMBL" id="CAKJTJ010000001">
    <property type="protein sequence ID" value="CAG9619465.1"/>
    <property type="molecule type" value="Genomic_DNA"/>
</dbReference>
<dbReference type="Pfam" id="PF13797">
    <property type="entry name" value="Post_transc_reg"/>
    <property type="match status" value="1"/>
</dbReference>
<gene>
    <name evidence="1" type="primary">comN</name>
    <name evidence="1" type="ORF">BACCIP111883_00232</name>
</gene>
<dbReference type="InterPro" id="IPR025716">
    <property type="entry name" value="Post-transcriptional_regulator"/>
</dbReference>
<organism evidence="1 2">
    <name type="scientific">Sutcliffiella rhizosphaerae</name>
    <dbReference type="NCBI Taxonomy" id="2880967"/>
    <lineage>
        <taxon>Bacteria</taxon>
        <taxon>Bacillati</taxon>
        <taxon>Bacillota</taxon>
        <taxon>Bacilli</taxon>
        <taxon>Bacillales</taxon>
        <taxon>Bacillaceae</taxon>
        <taxon>Sutcliffiella</taxon>
    </lineage>
</organism>
<keyword evidence="2" id="KW-1185">Reference proteome</keyword>
<protein>
    <submittedName>
        <fullName evidence="1">Post-transcriptional regulator ComN</fullName>
    </submittedName>
</protein>
<sequence>MTGVKATNQHAYDLYRYELNPVLQSKLEEFQLLGYNTVSENDLWECLTKKKWKRPETKMLYELVNDVYSLSLNEYMTFITIEAYKAPNFFVQKDD</sequence>
<evidence type="ECO:0000313" key="1">
    <source>
        <dbReference type="EMBL" id="CAG9619465.1"/>
    </source>
</evidence>
<name>A0ABN8A9Y4_9BACI</name>